<feature type="compositionally biased region" description="Basic and acidic residues" evidence="1">
    <location>
        <begin position="553"/>
        <end position="571"/>
    </location>
</feature>
<evidence type="ECO:0000313" key="3">
    <source>
        <dbReference type="Ensembl" id="ENSHCOP00000010114.1"/>
    </source>
</evidence>
<feature type="compositionally biased region" description="Basic and acidic residues" evidence="1">
    <location>
        <begin position="826"/>
        <end position="843"/>
    </location>
</feature>
<sequence>MWEIQNTPGIGKKNTFAAKSTPGKPSGTLKATSDAPATPASLLKKTTAAAKSSPAQPPSAAKSQGTRLGADADVAAMKASPEAAACDSGTLCLKECVVKCVPAKTPHGPGSDANDSAAARRPTGALAASDAEATCEPVTKTLRRSLSRSSAQTEDNKMETPTPREASASQGDGVVARRRRGRPSKASTQKKSDEAQAEEGQAATSGAHPVATTLRLKPCLVNCVPPRGRAKSDEPADPSRPPASAPTEDGGSPLDGAVAHTGALAPAVVKRRPGRPSKADAKKRAQVAIEAAERSHEVPSPPTSSAPPESHSAPAAPETAEGAPTLTAAISRGGSGDRRGAAAELGTSGPSRAGMSEEKDGGERAEKAMTQTMAREAASSRGGKRKKVGEGKETTNPEGAQKAKAKTEESTPSPGGTRRSGEGFEKEESARQQGGKGRARGATKESAPGRPETSEVKEGNLEETEQKGGEGGEADVTADAPGREEKVKRQQRKETEQPGGDEPKTDLTTPSPGEDSKTPEGKTEQTEREGGEGEKAQVSIEESAPRRGRKRKPAEISETERKRGEERKAEDATEEPATTGEKTKRGGAQAARQPRGEEAQTESTADESTPGREGKMKRRERRETERAGADEGKAAESTPGPGEATAKTAQGTEEGTERGGGEERITESTAGESTPGSREGKMKRKDGEEDERGGGETEPTAEESTPGRGERSTANQGQRERIGRTEGGEGKTKAATEESAPGRGDDSTATGEERKTTERAAGEDAEPEATAPRRGGKRRRREGAAKEAGRPAKTEAEPAPRRPRGTKTTRAHARQDGEKGAGQGSRNKDGGGERTRRSRKEDAGEGGGAAKDKQGSHVDDERQRRLAAKRESVLKSLRGLLKATRGGRRREAAAKSFTKAAIRVKTKRMRGHKMLQEANAGKKSRLATPTPAVGNPCGKPPAAAAAKESGSKLIGGPEPQEPPKKDARKLIGKIVKATAKVHVKTMMGGATLPPPQEGEAATSGGRTAAHSSEEERKPQRVLTDDEKAATKRRHEKDAAKAGGAAPGRKSAGAAGARGRESAADDERSCGSGEDVRQETKKNLTPTDSTLHRIHGDIRISLKSDTPDVAKCLAALDQLSGIYVTSQHVQRHSELISTLRKMRFYRANQDIMDKAAMLYNRFKNAFLLGEGDEVVSAAFLRSLLEEKEREEEERCKKYERAAGDEEGEVPAHRPPSAD</sequence>
<feature type="region of interest" description="Disordered" evidence="1">
    <location>
        <begin position="906"/>
        <end position="973"/>
    </location>
</feature>
<organism evidence="3 4">
    <name type="scientific">Hippocampus comes</name>
    <name type="common">Tiger tail seahorse</name>
    <dbReference type="NCBI Taxonomy" id="109280"/>
    <lineage>
        <taxon>Eukaryota</taxon>
        <taxon>Metazoa</taxon>
        <taxon>Chordata</taxon>
        <taxon>Craniata</taxon>
        <taxon>Vertebrata</taxon>
        <taxon>Euteleostomi</taxon>
        <taxon>Actinopterygii</taxon>
        <taxon>Neopterygii</taxon>
        <taxon>Teleostei</taxon>
        <taxon>Neoteleostei</taxon>
        <taxon>Acanthomorphata</taxon>
        <taxon>Syngnathiaria</taxon>
        <taxon>Syngnathiformes</taxon>
        <taxon>Syngnathoidei</taxon>
        <taxon>Syngnathidae</taxon>
        <taxon>Hippocampus</taxon>
    </lineage>
</organism>
<feature type="compositionally biased region" description="Basic and acidic residues" evidence="1">
    <location>
        <begin position="743"/>
        <end position="762"/>
    </location>
</feature>
<feature type="compositionally biased region" description="Basic and acidic residues" evidence="1">
    <location>
        <begin position="850"/>
        <end position="872"/>
    </location>
</feature>
<keyword evidence="4" id="KW-1185">Reference proteome</keyword>
<feature type="compositionally biased region" description="Basic residues" evidence="1">
    <location>
        <begin position="801"/>
        <end position="812"/>
    </location>
</feature>
<feature type="compositionally biased region" description="Polar residues" evidence="1">
    <location>
        <begin position="667"/>
        <end position="676"/>
    </location>
</feature>
<dbReference type="Gene3D" id="1.20.930.10">
    <property type="entry name" value="Conserved domain common to transcription factors TFIIS, elongin A, CRSP70"/>
    <property type="match status" value="1"/>
</dbReference>
<evidence type="ECO:0000313" key="4">
    <source>
        <dbReference type="Proteomes" id="UP000264820"/>
    </source>
</evidence>
<dbReference type="InterPro" id="IPR021567">
    <property type="entry name" value="LEDGF_IBD"/>
</dbReference>
<dbReference type="Ensembl" id="ENSHCOT00000016434.1">
    <property type="protein sequence ID" value="ENSHCOP00000010114.1"/>
    <property type="gene ID" value="ENSHCOG00000012670.1"/>
</dbReference>
<feature type="compositionally biased region" description="Basic and acidic residues" evidence="1">
    <location>
        <begin position="621"/>
        <end position="634"/>
    </location>
</feature>
<feature type="compositionally biased region" description="Basic and acidic residues" evidence="1">
    <location>
        <begin position="514"/>
        <end position="535"/>
    </location>
</feature>
<feature type="compositionally biased region" description="Basic and acidic residues" evidence="1">
    <location>
        <begin position="355"/>
        <end position="367"/>
    </location>
</feature>
<feature type="compositionally biased region" description="Basic and acidic residues" evidence="1">
    <location>
        <begin position="481"/>
        <end position="505"/>
    </location>
</feature>
<feature type="compositionally biased region" description="Low complexity" evidence="1">
    <location>
        <begin position="37"/>
        <end position="64"/>
    </location>
</feature>
<feature type="region of interest" description="Disordered" evidence="1">
    <location>
        <begin position="103"/>
        <end position="872"/>
    </location>
</feature>
<feature type="compositionally biased region" description="Basic and acidic residues" evidence="1">
    <location>
        <begin position="1011"/>
        <end position="1039"/>
    </location>
</feature>
<dbReference type="InterPro" id="IPR036218">
    <property type="entry name" value="HIVI-bd_sf"/>
</dbReference>
<feature type="compositionally biased region" description="Basic and acidic residues" evidence="1">
    <location>
        <begin position="655"/>
        <end position="666"/>
    </location>
</feature>
<proteinExistence type="predicted"/>
<feature type="region of interest" description="Disordered" evidence="1">
    <location>
        <begin position="1188"/>
        <end position="1217"/>
    </location>
</feature>
<dbReference type="GeneTree" id="ENSGT00940000154706"/>
<accession>A0A3Q3DEK5</accession>
<dbReference type="InterPro" id="IPR035441">
    <property type="entry name" value="TFIIS/LEDGF_dom_sf"/>
</dbReference>
<name>A0A3Q3DEK5_HIPCM</name>
<dbReference type="InterPro" id="IPR017956">
    <property type="entry name" value="AT_hook_DNA-bd_motif"/>
</dbReference>
<dbReference type="AlphaFoldDB" id="A0A3Q3DEK5"/>
<feature type="compositionally biased region" description="Basic and acidic residues" evidence="1">
    <location>
        <begin position="419"/>
        <end position="430"/>
    </location>
</feature>
<feature type="compositionally biased region" description="Basic and acidic residues" evidence="1">
    <location>
        <begin position="782"/>
        <end position="800"/>
    </location>
</feature>
<dbReference type="STRING" id="109280.ENSHCOP00000010114"/>
<feature type="compositionally biased region" description="Low complexity" evidence="1">
    <location>
        <begin position="306"/>
        <end position="332"/>
    </location>
</feature>
<dbReference type="SMART" id="SM00384">
    <property type="entry name" value="AT_hook"/>
    <property type="match status" value="3"/>
</dbReference>
<dbReference type="SUPFAM" id="SSF140576">
    <property type="entry name" value="HIV integrase-binding domain"/>
    <property type="match status" value="1"/>
</dbReference>
<feature type="region of interest" description="Disordered" evidence="1">
    <location>
        <begin position="985"/>
        <end position="1089"/>
    </location>
</feature>
<dbReference type="OMA" id="IMEDSKG"/>
<dbReference type="GO" id="GO:0003677">
    <property type="term" value="F:DNA binding"/>
    <property type="evidence" value="ECO:0007669"/>
    <property type="project" value="InterPro"/>
</dbReference>
<protein>
    <submittedName>
        <fullName evidence="3">Hepatoma-derived growth factor-related protein 2-like</fullName>
    </submittedName>
</protein>
<evidence type="ECO:0000259" key="2">
    <source>
        <dbReference type="Pfam" id="PF11467"/>
    </source>
</evidence>
<reference evidence="3" key="2">
    <citation type="submission" date="2025-09" db="UniProtKB">
        <authorList>
            <consortium name="Ensembl"/>
        </authorList>
    </citation>
    <scope>IDENTIFICATION</scope>
</reference>
<feature type="compositionally biased region" description="Basic and acidic residues" evidence="1">
    <location>
        <begin position="1188"/>
        <end position="1202"/>
    </location>
</feature>
<feature type="compositionally biased region" description="Low complexity" evidence="1">
    <location>
        <begin position="1040"/>
        <end position="1056"/>
    </location>
</feature>
<dbReference type="Pfam" id="PF11467">
    <property type="entry name" value="LEDGF"/>
    <property type="match status" value="1"/>
</dbReference>
<feature type="compositionally biased region" description="Basic and acidic residues" evidence="1">
    <location>
        <begin position="718"/>
        <end position="736"/>
    </location>
</feature>
<feature type="region of interest" description="Disordered" evidence="1">
    <location>
        <begin position="1"/>
        <end position="67"/>
    </location>
</feature>
<feature type="domain" description="Lens epithelium-derived growth factor integrase-binding" evidence="2">
    <location>
        <begin position="1088"/>
        <end position="1187"/>
    </location>
</feature>
<feature type="compositionally biased region" description="Basic and acidic residues" evidence="1">
    <location>
        <begin position="452"/>
        <end position="470"/>
    </location>
</feature>
<reference evidence="3" key="1">
    <citation type="submission" date="2025-08" db="UniProtKB">
        <authorList>
            <consortium name="Ensembl"/>
        </authorList>
    </citation>
    <scope>IDENTIFICATION</scope>
</reference>
<dbReference type="Proteomes" id="UP000264820">
    <property type="component" value="Unplaced"/>
</dbReference>
<feature type="compositionally biased region" description="Basic and acidic residues" evidence="1">
    <location>
        <begin position="1057"/>
        <end position="1081"/>
    </location>
</feature>
<evidence type="ECO:0000256" key="1">
    <source>
        <dbReference type="SAM" id="MobiDB-lite"/>
    </source>
</evidence>
<feature type="compositionally biased region" description="Low complexity" evidence="1">
    <location>
        <begin position="117"/>
        <end position="128"/>
    </location>
</feature>